<dbReference type="eggNOG" id="COG3152">
    <property type="taxonomic scope" value="Bacteria"/>
</dbReference>
<feature type="transmembrane region" description="Helical" evidence="1">
    <location>
        <begin position="136"/>
        <end position="155"/>
    </location>
</feature>
<dbReference type="PANTHER" id="PTHR34980">
    <property type="entry name" value="INNER MEMBRANE PROTEIN-RELATED-RELATED"/>
    <property type="match status" value="1"/>
</dbReference>
<dbReference type="PATRIC" id="fig|1121022.4.peg.1794"/>
<gene>
    <name evidence="2" type="ORF">ABENE_08910</name>
</gene>
<proteinExistence type="predicted"/>
<organism evidence="2 3">
    <name type="scientific">Asticcacaulis benevestitus DSM 16100 = ATCC BAA-896</name>
    <dbReference type="NCBI Taxonomy" id="1121022"/>
    <lineage>
        <taxon>Bacteria</taxon>
        <taxon>Pseudomonadati</taxon>
        <taxon>Pseudomonadota</taxon>
        <taxon>Alphaproteobacteria</taxon>
        <taxon>Caulobacterales</taxon>
        <taxon>Caulobacteraceae</taxon>
        <taxon>Asticcacaulis</taxon>
    </lineage>
</organism>
<dbReference type="InterPro" id="IPR008523">
    <property type="entry name" value="DUF805"/>
</dbReference>
<feature type="transmembrane region" description="Helical" evidence="1">
    <location>
        <begin position="20"/>
        <end position="41"/>
    </location>
</feature>
<dbReference type="EMBL" id="AWGB01000014">
    <property type="protein sequence ID" value="ESQ92273.1"/>
    <property type="molecule type" value="Genomic_DNA"/>
</dbReference>
<keyword evidence="1" id="KW-1133">Transmembrane helix</keyword>
<evidence type="ECO:0000313" key="3">
    <source>
        <dbReference type="Proteomes" id="UP000017837"/>
    </source>
</evidence>
<dbReference type="GO" id="GO:0005886">
    <property type="term" value="C:plasma membrane"/>
    <property type="evidence" value="ECO:0007669"/>
    <property type="project" value="TreeGrafter"/>
</dbReference>
<keyword evidence="3" id="KW-1185">Reference proteome</keyword>
<dbReference type="AlphaFoldDB" id="V4RLX0"/>
<sequence>MFQPLARYFDFQGRSRRSEFWLWVLFQFIVGIVFGVVKNIVEPANPMGTVFILQMLFSLAILIPNIAVAVRRFHDINRTGWWYVFPIVVMIIAAIVYFSANGGAFFNDIQKFSQLGPNPSPDQAMAVMSALIGPMLWIYLPTLAASIVTFVFNVLDGTPGHNRFGPDPKGRGGDTSVF</sequence>
<dbReference type="Proteomes" id="UP000017837">
    <property type="component" value="Unassembled WGS sequence"/>
</dbReference>
<comment type="caution">
    <text evidence="2">The sequence shown here is derived from an EMBL/GenBank/DDBJ whole genome shotgun (WGS) entry which is preliminary data.</text>
</comment>
<dbReference type="PANTHER" id="PTHR34980:SF2">
    <property type="entry name" value="INNER MEMBRANE PROTEIN YHAH-RELATED"/>
    <property type="match status" value="1"/>
</dbReference>
<dbReference type="Pfam" id="PF05656">
    <property type="entry name" value="DUF805"/>
    <property type="match status" value="1"/>
</dbReference>
<keyword evidence="1" id="KW-0472">Membrane</keyword>
<accession>V4RLX0</accession>
<evidence type="ECO:0000256" key="1">
    <source>
        <dbReference type="SAM" id="Phobius"/>
    </source>
</evidence>
<feature type="transmembrane region" description="Helical" evidence="1">
    <location>
        <begin position="80"/>
        <end position="100"/>
    </location>
</feature>
<dbReference type="STRING" id="1121022.GCA_000376105_02438"/>
<evidence type="ECO:0008006" key="4">
    <source>
        <dbReference type="Google" id="ProtNLM"/>
    </source>
</evidence>
<keyword evidence="1" id="KW-0812">Transmembrane</keyword>
<name>V4RLX0_9CAUL</name>
<evidence type="ECO:0000313" key="2">
    <source>
        <dbReference type="EMBL" id="ESQ92273.1"/>
    </source>
</evidence>
<reference evidence="2 3" key="1">
    <citation type="journal article" date="2014" name="Nature">
        <title>Sequential evolution of bacterial morphology by co-option of a developmental regulator.</title>
        <authorList>
            <person name="Jiang C."/>
            <person name="Brown P.J."/>
            <person name="Ducret A."/>
            <person name="Brun Y.V."/>
        </authorList>
    </citation>
    <scope>NUCLEOTIDE SEQUENCE [LARGE SCALE GENOMIC DNA]</scope>
    <source>
        <strain evidence="2 3">DSM 16100</strain>
    </source>
</reference>
<protein>
    <recommendedName>
        <fullName evidence="4">DUF805 domain-containing protein</fullName>
    </recommendedName>
</protein>
<feature type="transmembrane region" description="Helical" evidence="1">
    <location>
        <begin position="47"/>
        <end position="68"/>
    </location>
</feature>